<feature type="transmembrane region" description="Helical" evidence="4">
    <location>
        <begin position="17"/>
        <end position="35"/>
    </location>
</feature>
<reference evidence="7" key="1">
    <citation type="submission" date="2024-02" db="UniProtKB">
        <authorList>
            <consortium name="WormBaseParasite"/>
        </authorList>
    </citation>
    <scope>IDENTIFICATION</scope>
</reference>
<feature type="DNA-binding region" description="HMG box" evidence="2">
    <location>
        <begin position="71"/>
        <end position="135"/>
    </location>
</feature>
<evidence type="ECO:0000256" key="1">
    <source>
        <dbReference type="ARBA" id="ARBA00023125"/>
    </source>
</evidence>
<protein>
    <submittedName>
        <fullName evidence="7">HMG box domain-containing protein</fullName>
    </submittedName>
</protein>
<dbReference type="InterPro" id="IPR050342">
    <property type="entry name" value="HMGB"/>
</dbReference>
<keyword evidence="6" id="KW-1185">Reference proteome</keyword>
<dbReference type="GO" id="GO:0003677">
    <property type="term" value="F:DNA binding"/>
    <property type="evidence" value="ECO:0007669"/>
    <property type="project" value="UniProtKB-UniRule"/>
</dbReference>
<sequence>MVSISRMFSSFNNVNQIFHTVIYICLAYYFGGYLCRELLLDYYKMARPSKSVNNENSRGVTKRAKKDANAPKRGKSAYMFWLAENRARLTKPGMGVTDVAKAAGAEWNKLQDKQKWEKMAAEDKERYEKEMATYKANQ</sequence>
<keyword evidence="2" id="KW-0539">Nucleus</keyword>
<evidence type="ECO:0000256" key="3">
    <source>
        <dbReference type="SAM" id="MobiDB-lite"/>
    </source>
</evidence>
<evidence type="ECO:0000313" key="6">
    <source>
        <dbReference type="Proteomes" id="UP000035681"/>
    </source>
</evidence>
<dbReference type="Gene3D" id="1.10.30.10">
    <property type="entry name" value="High mobility group box domain"/>
    <property type="match status" value="1"/>
</dbReference>
<feature type="region of interest" description="Disordered" evidence="3">
    <location>
        <begin position="50"/>
        <end position="72"/>
    </location>
</feature>
<keyword evidence="4" id="KW-0812">Transmembrane</keyword>
<keyword evidence="4" id="KW-1133">Transmembrane helix</keyword>
<name>A0AAF5CWG7_STRER</name>
<dbReference type="PANTHER" id="PTHR48112:SF22">
    <property type="entry name" value="MITOCHONDRIAL TRANSCRIPTION FACTOR A, ISOFORM B"/>
    <property type="match status" value="1"/>
</dbReference>
<dbReference type="AlphaFoldDB" id="A0AAF5CWG7"/>
<proteinExistence type="predicted"/>
<feature type="compositionally biased region" description="Polar residues" evidence="3">
    <location>
        <begin position="50"/>
        <end position="59"/>
    </location>
</feature>
<evidence type="ECO:0000313" key="7">
    <source>
        <dbReference type="WBParaSite" id="TCONS_00002977.p1"/>
    </source>
</evidence>
<dbReference type="PANTHER" id="PTHR48112">
    <property type="entry name" value="HIGH MOBILITY GROUP PROTEIN DSP1"/>
    <property type="match status" value="1"/>
</dbReference>
<dbReference type="SUPFAM" id="SSF47095">
    <property type="entry name" value="HMG-box"/>
    <property type="match status" value="1"/>
</dbReference>
<keyword evidence="4" id="KW-0472">Membrane</keyword>
<dbReference type="InterPro" id="IPR036910">
    <property type="entry name" value="HMG_box_dom_sf"/>
</dbReference>
<dbReference type="GO" id="GO:0006357">
    <property type="term" value="P:regulation of transcription by RNA polymerase II"/>
    <property type="evidence" value="ECO:0007669"/>
    <property type="project" value="TreeGrafter"/>
</dbReference>
<dbReference type="WBParaSite" id="TCONS_00002977.p1">
    <property type="protein sequence ID" value="TCONS_00002977.p1"/>
    <property type="gene ID" value="XLOC_002751"/>
</dbReference>
<keyword evidence="1 2" id="KW-0238">DNA-binding</keyword>
<dbReference type="SMART" id="SM00398">
    <property type="entry name" value="HMG"/>
    <property type="match status" value="1"/>
</dbReference>
<evidence type="ECO:0000256" key="4">
    <source>
        <dbReference type="SAM" id="Phobius"/>
    </source>
</evidence>
<organism evidence="6 7">
    <name type="scientific">Strongyloides stercoralis</name>
    <name type="common">Threadworm</name>
    <dbReference type="NCBI Taxonomy" id="6248"/>
    <lineage>
        <taxon>Eukaryota</taxon>
        <taxon>Metazoa</taxon>
        <taxon>Ecdysozoa</taxon>
        <taxon>Nematoda</taxon>
        <taxon>Chromadorea</taxon>
        <taxon>Rhabditida</taxon>
        <taxon>Tylenchina</taxon>
        <taxon>Panagrolaimomorpha</taxon>
        <taxon>Strongyloidoidea</taxon>
        <taxon>Strongyloididae</taxon>
        <taxon>Strongyloides</taxon>
    </lineage>
</organism>
<dbReference type="GO" id="GO:0005634">
    <property type="term" value="C:nucleus"/>
    <property type="evidence" value="ECO:0007669"/>
    <property type="project" value="UniProtKB-UniRule"/>
</dbReference>
<dbReference type="Pfam" id="PF00505">
    <property type="entry name" value="HMG_box"/>
    <property type="match status" value="1"/>
</dbReference>
<feature type="domain" description="HMG box" evidence="5">
    <location>
        <begin position="71"/>
        <end position="135"/>
    </location>
</feature>
<dbReference type="Proteomes" id="UP000035681">
    <property type="component" value="Unplaced"/>
</dbReference>
<accession>A0AAF5CWG7</accession>
<evidence type="ECO:0000256" key="2">
    <source>
        <dbReference type="PROSITE-ProRule" id="PRU00267"/>
    </source>
</evidence>
<evidence type="ECO:0000259" key="5">
    <source>
        <dbReference type="PROSITE" id="PS50118"/>
    </source>
</evidence>
<dbReference type="PROSITE" id="PS50118">
    <property type="entry name" value="HMG_BOX_2"/>
    <property type="match status" value="1"/>
</dbReference>
<dbReference type="InterPro" id="IPR009071">
    <property type="entry name" value="HMG_box_dom"/>
</dbReference>